<dbReference type="InterPro" id="IPR008490">
    <property type="entry name" value="Transposase_InsH_N"/>
</dbReference>
<comment type="caution">
    <text evidence="2">The sequence shown here is derived from an EMBL/GenBank/DDBJ whole genome shotgun (WGS) entry which is preliminary data.</text>
</comment>
<dbReference type="PANTHER" id="PTHR33408:SF4">
    <property type="entry name" value="TRANSPOSASE DDE DOMAIN-CONTAINING PROTEIN"/>
    <property type="match status" value="1"/>
</dbReference>
<gene>
    <name evidence="2" type="ORF">ACCI51_08300</name>
</gene>
<sequence length="164" mass="18704">MPNFKRYDYNQNAMVVINFEEQLQPETFEFTLHHLIDDHIDLSVFHKKYQNDSGGRTAYDPAILLKIILFAYSKGITSSREIQWQCENNILFKALSCDTVPHFTSIAGFVSSYPDAIESVFEQVLLVCDQQGLLGNELFAIDGCKMPSNASKEHSGTFKELEQK</sequence>
<dbReference type="Proteomes" id="UP001569414">
    <property type="component" value="Unassembled WGS sequence"/>
</dbReference>
<evidence type="ECO:0000313" key="2">
    <source>
        <dbReference type="EMBL" id="MFA0790547.1"/>
    </source>
</evidence>
<dbReference type="RefSeq" id="WP_371843262.1">
    <property type="nucleotide sequence ID" value="NZ_JBGMEL010000007.1"/>
</dbReference>
<name>A0ABV4NLW7_9GAMM</name>
<organism evidence="2 3">
    <name type="scientific">Microbulbifer echini</name>
    <dbReference type="NCBI Taxonomy" id="1529067"/>
    <lineage>
        <taxon>Bacteria</taxon>
        <taxon>Pseudomonadati</taxon>
        <taxon>Pseudomonadota</taxon>
        <taxon>Gammaproteobacteria</taxon>
        <taxon>Cellvibrionales</taxon>
        <taxon>Microbulbiferaceae</taxon>
        <taxon>Microbulbifer</taxon>
    </lineage>
</organism>
<dbReference type="EMBL" id="JBGMEL010000007">
    <property type="protein sequence ID" value="MFA0790547.1"/>
    <property type="molecule type" value="Genomic_DNA"/>
</dbReference>
<evidence type="ECO:0000313" key="3">
    <source>
        <dbReference type="Proteomes" id="UP001569414"/>
    </source>
</evidence>
<protein>
    <submittedName>
        <fullName evidence="2">Transposase</fullName>
    </submittedName>
</protein>
<dbReference type="PANTHER" id="PTHR33408">
    <property type="entry name" value="TRANSPOSASE"/>
    <property type="match status" value="1"/>
</dbReference>
<reference evidence="2 3" key="1">
    <citation type="submission" date="2024-08" db="EMBL/GenBank/DDBJ databases">
        <authorList>
            <person name="Ishaq N."/>
        </authorList>
    </citation>
    <scope>NUCLEOTIDE SEQUENCE [LARGE SCALE GENOMIC DNA]</scope>
    <source>
        <strain evidence="2 3">JCM 30400</strain>
    </source>
</reference>
<dbReference type="Pfam" id="PF05598">
    <property type="entry name" value="DUF772"/>
    <property type="match status" value="1"/>
</dbReference>
<accession>A0ABV4NLW7</accession>
<evidence type="ECO:0000259" key="1">
    <source>
        <dbReference type="Pfam" id="PF05598"/>
    </source>
</evidence>
<proteinExistence type="predicted"/>
<keyword evidence="3" id="KW-1185">Reference proteome</keyword>
<feature type="domain" description="Transposase InsH N-terminal" evidence="1">
    <location>
        <begin position="19"/>
        <end position="110"/>
    </location>
</feature>